<dbReference type="InterPro" id="IPR017517">
    <property type="entry name" value="Maleyloyr_isom"/>
</dbReference>
<dbReference type="PANTHER" id="PTHR40758">
    <property type="entry name" value="CONSERVED PROTEIN"/>
    <property type="match status" value="1"/>
</dbReference>
<dbReference type="InterPro" id="IPR034660">
    <property type="entry name" value="DinB/YfiT-like"/>
</dbReference>
<dbReference type="GO" id="GO:0005886">
    <property type="term" value="C:plasma membrane"/>
    <property type="evidence" value="ECO:0007669"/>
    <property type="project" value="TreeGrafter"/>
</dbReference>
<comment type="caution">
    <text evidence="3">The sequence shown here is derived from an EMBL/GenBank/DDBJ whole genome shotgun (WGS) entry which is preliminary data.</text>
</comment>
<dbReference type="EMBL" id="JACDUR010000006">
    <property type="protein sequence ID" value="MBA2895063.1"/>
    <property type="molecule type" value="Genomic_DNA"/>
</dbReference>
<dbReference type="Pfam" id="PF07398">
    <property type="entry name" value="MDMPI_C"/>
    <property type="match status" value="1"/>
</dbReference>
<dbReference type="SUPFAM" id="SSF109854">
    <property type="entry name" value="DinB/YfiT-like putative metalloenzymes"/>
    <property type="match status" value="1"/>
</dbReference>
<dbReference type="Gene3D" id="1.20.120.450">
    <property type="entry name" value="dinb family like domain"/>
    <property type="match status" value="1"/>
</dbReference>
<feature type="domain" description="Mycothiol-dependent maleylpyruvate isomerase metal-binding" evidence="2">
    <location>
        <begin position="8"/>
        <end position="146"/>
    </location>
</feature>
<name>A0A7W0CPQ5_9ACTN</name>
<accession>A0A7W0CPQ5</accession>
<dbReference type="PANTHER" id="PTHR40758:SF1">
    <property type="entry name" value="CONSERVED PROTEIN"/>
    <property type="match status" value="1"/>
</dbReference>
<dbReference type="InterPro" id="IPR010872">
    <property type="entry name" value="MDMPI_C-term_domain"/>
</dbReference>
<dbReference type="Pfam" id="PF11716">
    <property type="entry name" value="MDMPI_N"/>
    <property type="match status" value="1"/>
</dbReference>
<reference evidence="3 4" key="1">
    <citation type="submission" date="2020-07" db="EMBL/GenBank/DDBJ databases">
        <title>Genomic Encyclopedia of Type Strains, Phase IV (KMG-IV): sequencing the most valuable type-strain genomes for metagenomic binning, comparative biology and taxonomic classification.</title>
        <authorList>
            <person name="Goeker M."/>
        </authorList>
    </citation>
    <scope>NUCLEOTIDE SEQUENCE [LARGE SCALE GENOMIC DNA]</scope>
    <source>
        <strain evidence="3 4">DSM 45533</strain>
    </source>
</reference>
<gene>
    <name evidence="3" type="ORF">HNR30_006435</name>
</gene>
<protein>
    <submittedName>
        <fullName evidence="3">Uncharacterized protein (TIGR03083 family)</fullName>
    </submittedName>
</protein>
<proteinExistence type="predicted"/>
<evidence type="ECO:0000313" key="3">
    <source>
        <dbReference type="EMBL" id="MBA2895063.1"/>
    </source>
</evidence>
<evidence type="ECO:0000259" key="1">
    <source>
        <dbReference type="Pfam" id="PF07398"/>
    </source>
</evidence>
<dbReference type="RefSeq" id="WP_181613759.1">
    <property type="nucleotide sequence ID" value="NZ_BAABAM010000004.1"/>
</dbReference>
<dbReference type="InterPro" id="IPR024344">
    <property type="entry name" value="MDMPI_metal-binding"/>
</dbReference>
<dbReference type="NCBIfam" id="TIGR03083">
    <property type="entry name" value="maleylpyruvate isomerase family mycothiol-dependent enzyme"/>
    <property type="match status" value="1"/>
</dbReference>
<dbReference type="GO" id="GO:0046872">
    <property type="term" value="F:metal ion binding"/>
    <property type="evidence" value="ECO:0007669"/>
    <property type="project" value="InterPro"/>
</dbReference>
<dbReference type="AlphaFoldDB" id="A0A7W0CPQ5"/>
<sequence>MDFLPHFRREIQKFEAVARQVTDAPPVPSCPGWSMADLVMHLGGVHRGIVQLVEDKRQGFPDMSDLGFLKLPDDLSGWPDPARAPNLGPMPPDLCDWFAEGAAELAALFAARTADEPAWTWSAEQTVGFWLRMQTVEAASHRWDAQLAVGEPEPIDRELAADAVAQTFEVMVPARRAWTQAPPGAGESYLFRQSDGDGVWAVRFDGAAITYEAGEHPAEAAEHAGEVGAHAVEADGTASDLMLFLWHRIGTDTLRITGDRSLLDRYFVLVPPV</sequence>
<evidence type="ECO:0000259" key="2">
    <source>
        <dbReference type="Pfam" id="PF11716"/>
    </source>
</evidence>
<dbReference type="Proteomes" id="UP000530928">
    <property type="component" value="Unassembled WGS sequence"/>
</dbReference>
<organism evidence="3 4">
    <name type="scientific">Nonomuraea soli</name>
    <dbReference type="NCBI Taxonomy" id="1032476"/>
    <lineage>
        <taxon>Bacteria</taxon>
        <taxon>Bacillati</taxon>
        <taxon>Actinomycetota</taxon>
        <taxon>Actinomycetes</taxon>
        <taxon>Streptosporangiales</taxon>
        <taxon>Streptosporangiaceae</taxon>
        <taxon>Nonomuraea</taxon>
    </lineage>
</organism>
<evidence type="ECO:0000313" key="4">
    <source>
        <dbReference type="Proteomes" id="UP000530928"/>
    </source>
</evidence>
<feature type="domain" description="MDMPI C-terminal" evidence="1">
    <location>
        <begin position="158"/>
        <end position="265"/>
    </location>
</feature>
<keyword evidence="4" id="KW-1185">Reference proteome</keyword>